<dbReference type="Proteomes" id="UP000321393">
    <property type="component" value="Unassembled WGS sequence"/>
</dbReference>
<evidence type="ECO:0000313" key="3">
    <source>
        <dbReference type="Proteomes" id="UP000321393"/>
    </source>
</evidence>
<feature type="region of interest" description="Disordered" evidence="1">
    <location>
        <begin position="14"/>
        <end position="39"/>
    </location>
</feature>
<dbReference type="AlphaFoldDB" id="A0A5A7TZM9"/>
<organism evidence="2 3">
    <name type="scientific">Cucumis melo var. makuwa</name>
    <name type="common">Oriental melon</name>
    <dbReference type="NCBI Taxonomy" id="1194695"/>
    <lineage>
        <taxon>Eukaryota</taxon>
        <taxon>Viridiplantae</taxon>
        <taxon>Streptophyta</taxon>
        <taxon>Embryophyta</taxon>
        <taxon>Tracheophyta</taxon>
        <taxon>Spermatophyta</taxon>
        <taxon>Magnoliopsida</taxon>
        <taxon>eudicotyledons</taxon>
        <taxon>Gunneridae</taxon>
        <taxon>Pentapetalae</taxon>
        <taxon>rosids</taxon>
        <taxon>fabids</taxon>
        <taxon>Cucurbitales</taxon>
        <taxon>Cucurbitaceae</taxon>
        <taxon>Benincaseae</taxon>
        <taxon>Cucumis</taxon>
    </lineage>
</organism>
<protein>
    <submittedName>
        <fullName evidence="2">NBS-LRR type resistance protein</fullName>
    </submittedName>
</protein>
<reference evidence="2 3" key="1">
    <citation type="submission" date="2019-08" db="EMBL/GenBank/DDBJ databases">
        <title>Draft genome sequences of two oriental melons (Cucumis melo L. var makuwa).</title>
        <authorList>
            <person name="Kwon S.-Y."/>
        </authorList>
    </citation>
    <scope>NUCLEOTIDE SEQUENCE [LARGE SCALE GENOMIC DNA]</scope>
    <source>
        <strain evidence="3">cv. SW 3</strain>
        <tissue evidence="2">Leaf</tissue>
    </source>
</reference>
<proteinExistence type="predicted"/>
<evidence type="ECO:0000313" key="2">
    <source>
        <dbReference type="EMBL" id="KAA0046845.1"/>
    </source>
</evidence>
<comment type="caution">
    <text evidence="2">The sequence shown here is derived from an EMBL/GenBank/DDBJ whole genome shotgun (WGS) entry which is preliminary data.</text>
</comment>
<gene>
    <name evidence="2" type="ORF">E6C27_scaffold216G001470</name>
</gene>
<sequence>MAFTHPSCLSSGYPTLQSSGPVERTYQSRDPEGYTYQSSDPEGCIYQSSALEECTYQSSAPEGCTYQSSAPEGCTYPLCQSDSIVSNNYTLSCYTRFQFAHHYARNGATTSDGSPTFDDRDESQLGGVRRPAPLQRSGERLGVGRHGGMKDARRHPGA</sequence>
<name>A0A5A7TZM9_CUCMM</name>
<evidence type="ECO:0000256" key="1">
    <source>
        <dbReference type="SAM" id="MobiDB-lite"/>
    </source>
</evidence>
<accession>A0A5A7TZM9</accession>
<feature type="region of interest" description="Disordered" evidence="1">
    <location>
        <begin position="106"/>
        <end position="158"/>
    </location>
</feature>
<dbReference type="EMBL" id="SSTE01013607">
    <property type="protein sequence ID" value="KAA0046845.1"/>
    <property type="molecule type" value="Genomic_DNA"/>
</dbReference>